<evidence type="ECO:0000256" key="7">
    <source>
        <dbReference type="ARBA" id="ARBA00023012"/>
    </source>
</evidence>
<dbReference type="Pfam" id="PF07730">
    <property type="entry name" value="HisKA_3"/>
    <property type="match status" value="1"/>
</dbReference>
<dbReference type="EMBL" id="QJJS01000012">
    <property type="protein sequence ID" value="PXW94723.1"/>
    <property type="molecule type" value="Genomic_DNA"/>
</dbReference>
<dbReference type="InterPro" id="IPR029016">
    <property type="entry name" value="GAF-like_dom_sf"/>
</dbReference>
<dbReference type="Gene3D" id="3.30.450.40">
    <property type="match status" value="1"/>
</dbReference>
<evidence type="ECO:0000256" key="1">
    <source>
        <dbReference type="ARBA" id="ARBA00004651"/>
    </source>
</evidence>
<keyword evidence="4" id="KW-0812">Transmembrane</keyword>
<dbReference type="PANTHER" id="PTHR24421:SF37">
    <property type="entry name" value="SENSOR HISTIDINE KINASE NARS"/>
    <property type="match status" value="1"/>
</dbReference>
<evidence type="ECO:0000259" key="10">
    <source>
        <dbReference type="SMART" id="SM00387"/>
    </source>
</evidence>
<dbReference type="OrthoDB" id="8697484at2"/>
<comment type="caution">
    <text evidence="11">The sequence shown here is derived from an EMBL/GenBank/DDBJ whole genome shotgun (WGS) entry which is preliminary data.</text>
</comment>
<evidence type="ECO:0000256" key="2">
    <source>
        <dbReference type="ARBA" id="ARBA00022475"/>
    </source>
</evidence>
<accession>A0A318H629</accession>
<keyword evidence="7" id="KW-0902">Two-component regulatory system</keyword>
<dbReference type="Pfam" id="PF13185">
    <property type="entry name" value="GAF_2"/>
    <property type="match status" value="1"/>
</dbReference>
<dbReference type="GO" id="GO:0000155">
    <property type="term" value="F:phosphorelay sensor kinase activity"/>
    <property type="evidence" value="ECO:0007669"/>
    <property type="project" value="InterPro"/>
</dbReference>
<dbReference type="InterPro" id="IPR036890">
    <property type="entry name" value="HATPase_C_sf"/>
</dbReference>
<dbReference type="InterPro" id="IPR003594">
    <property type="entry name" value="HATPase_dom"/>
</dbReference>
<feature type="domain" description="GAF" evidence="9">
    <location>
        <begin position="152"/>
        <end position="317"/>
    </location>
</feature>
<dbReference type="Proteomes" id="UP000247811">
    <property type="component" value="Unassembled WGS sequence"/>
</dbReference>
<evidence type="ECO:0000313" key="12">
    <source>
        <dbReference type="Proteomes" id="UP000247811"/>
    </source>
</evidence>
<name>A0A318H629_9BURK</name>
<dbReference type="PANTHER" id="PTHR24421">
    <property type="entry name" value="NITRATE/NITRITE SENSOR PROTEIN NARX-RELATED"/>
    <property type="match status" value="1"/>
</dbReference>
<dbReference type="CDD" id="cd16917">
    <property type="entry name" value="HATPase_UhpB-NarQ-NarX-like"/>
    <property type="match status" value="1"/>
</dbReference>
<comment type="subcellular location">
    <subcellularLocation>
        <location evidence="1">Cell membrane</location>
        <topology evidence="1">Multi-pass membrane protein</topology>
    </subcellularLocation>
</comment>
<evidence type="ECO:0000256" key="4">
    <source>
        <dbReference type="ARBA" id="ARBA00022692"/>
    </source>
</evidence>
<evidence type="ECO:0000256" key="8">
    <source>
        <dbReference type="ARBA" id="ARBA00023136"/>
    </source>
</evidence>
<evidence type="ECO:0000256" key="5">
    <source>
        <dbReference type="ARBA" id="ARBA00022777"/>
    </source>
</evidence>
<keyword evidence="5" id="KW-0418">Kinase</keyword>
<dbReference type="RefSeq" id="WP_110401328.1">
    <property type="nucleotide sequence ID" value="NZ_QJJS01000012.1"/>
</dbReference>
<feature type="domain" description="Histidine kinase/HSP90-like ATPase" evidence="10">
    <location>
        <begin position="432"/>
        <end position="526"/>
    </location>
</feature>
<dbReference type="SMART" id="SM00065">
    <property type="entry name" value="GAF"/>
    <property type="match status" value="1"/>
</dbReference>
<evidence type="ECO:0000313" key="11">
    <source>
        <dbReference type="EMBL" id="PXW94723.1"/>
    </source>
</evidence>
<protein>
    <submittedName>
        <fullName evidence="11">GAF domain-containing protein</fullName>
    </submittedName>
</protein>
<reference evidence="11 12" key="1">
    <citation type="submission" date="2018-05" db="EMBL/GenBank/DDBJ databases">
        <title>Genomic Encyclopedia of Type Strains, Phase IV (KMG-IV): sequencing the most valuable type-strain genomes for metagenomic binning, comparative biology and taxonomic classification.</title>
        <authorList>
            <person name="Goeker M."/>
        </authorList>
    </citation>
    <scope>NUCLEOTIDE SEQUENCE [LARGE SCALE GENOMIC DNA]</scope>
    <source>
        <strain evidence="11 12">DSM 566</strain>
    </source>
</reference>
<keyword evidence="6" id="KW-1133">Transmembrane helix</keyword>
<dbReference type="InterPro" id="IPR050482">
    <property type="entry name" value="Sensor_HK_TwoCompSys"/>
</dbReference>
<sequence>MRRLRRWFESRRLLIQHLLVGAVPTLALAGLAHRVLALPQEVVLAVLLTGGSCTAAAAALAWQTAKVLRGFSIGSQVLRRSTVHDEHNFPLSHTSADVQRACVSLRRLVEGTRRRQRVLVAHAEVLGHRLEARTHELSTLQNLSIGLASKSDLNELVDEALGALEQTMAYSSASVWSRGEREAGGHVVLMGYRHASDQIDQMPAEDLTGMRLSRQNLQRYEQIEREGLPVVENQVRQSLLSWLWSFLSDDARTSELYRSTRAWMAVPLKSRESVMGVLRVDHSDPDYFDEQRMRLLSAVGSQTGLAMRHAQLLAQQKDMAVVAERNRIARDLHDAVSQTLFAANVIAGTVATLADRGDLEAGERLRRQAQTLQRLNRGALSEMRLLMFELRPDAIEQTPLAELLGHAIEALACRGEVVVTQQLDREDRLPAAVRVQLYRIAQEALSNVARHSGASEVLVRWQAPADGPVVLTITDNGRGFETGLHRPGHFGLGNMADRAAEIGARLEFISSPDQGTSVRIEHSTALISDNPDPP</sequence>
<keyword evidence="2" id="KW-1003">Cell membrane</keyword>
<dbReference type="Pfam" id="PF02518">
    <property type="entry name" value="HATPase_c"/>
    <property type="match status" value="1"/>
</dbReference>
<dbReference type="SUPFAM" id="SSF55874">
    <property type="entry name" value="ATPase domain of HSP90 chaperone/DNA topoisomerase II/histidine kinase"/>
    <property type="match status" value="1"/>
</dbReference>
<evidence type="ECO:0000259" key="9">
    <source>
        <dbReference type="SMART" id="SM00065"/>
    </source>
</evidence>
<dbReference type="SUPFAM" id="SSF55781">
    <property type="entry name" value="GAF domain-like"/>
    <property type="match status" value="1"/>
</dbReference>
<dbReference type="Gene3D" id="1.20.5.1930">
    <property type="match status" value="1"/>
</dbReference>
<dbReference type="Gene3D" id="3.30.565.10">
    <property type="entry name" value="Histidine kinase-like ATPase, C-terminal domain"/>
    <property type="match status" value="1"/>
</dbReference>
<dbReference type="AlphaFoldDB" id="A0A318H629"/>
<dbReference type="SMART" id="SM00387">
    <property type="entry name" value="HATPase_c"/>
    <property type="match status" value="1"/>
</dbReference>
<evidence type="ECO:0000256" key="6">
    <source>
        <dbReference type="ARBA" id="ARBA00022989"/>
    </source>
</evidence>
<dbReference type="InterPro" id="IPR003018">
    <property type="entry name" value="GAF"/>
</dbReference>
<keyword evidence="12" id="KW-1185">Reference proteome</keyword>
<gene>
    <name evidence="11" type="ORF">C7444_11238</name>
</gene>
<keyword evidence="8" id="KW-0472">Membrane</keyword>
<keyword evidence="3" id="KW-0808">Transferase</keyword>
<dbReference type="InterPro" id="IPR011712">
    <property type="entry name" value="Sig_transdc_His_kin_sub3_dim/P"/>
</dbReference>
<dbReference type="GO" id="GO:0005886">
    <property type="term" value="C:plasma membrane"/>
    <property type="evidence" value="ECO:0007669"/>
    <property type="project" value="UniProtKB-SubCell"/>
</dbReference>
<proteinExistence type="predicted"/>
<dbReference type="GO" id="GO:0046983">
    <property type="term" value="F:protein dimerization activity"/>
    <property type="evidence" value="ECO:0007669"/>
    <property type="project" value="InterPro"/>
</dbReference>
<evidence type="ECO:0000256" key="3">
    <source>
        <dbReference type="ARBA" id="ARBA00022679"/>
    </source>
</evidence>
<organism evidence="11 12">
    <name type="scientific">Sphaerotilus hippei</name>
    <dbReference type="NCBI Taxonomy" id="744406"/>
    <lineage>
        <taxon>Bacteria</taxon>
        <taxon>Pseudomonadati</taxon>
        <taxon>Pseudomonadota</taxon>
        <taxon>Betaproteobacteria</taxon>
        <taxon>Burkholderiales</taxon>
        <taxon>Sphaerotilaceae</taxon>
        <taxon>Sphaerotilus</taxon>
    </lineage>
</organism>